<feature type="chain" id="PRO_5016332567" evidence="1">
    <location>
        <begin position="23"/>
        <end position="304"/>
    </location>
</feature>
<dbReference type="EMBL" id="QGDO01000002">
    <property type="protein sequence ID" value="PWJ42854.1"/>
    <property type="molecule type" value="Genomic_DNA"/>
</dbReference>
<evidence type="ECO:0000313" key="3">
    <source>
        <dbReference type="EMBL" id="PWJ42854.1"/>
    </source>
</evidence>
<protein>
    <submittedName>
        <fullName evidence="3">Putative PepSY-like beta-lactamase-inhibitor</fullName>
    </submittedName>
</protein>
<reference evidence="3 4" key="1">
    <citation type="submission" date="2018-03" db="EMBL/GenBank/DDBJ databases">
        <title>Genomic Encyclopedia of Archaeal and Bacterial Type Strains, Phase II (KMG-II): from individual species to whole genera.</title>
        <authorList>
            <person name="Goeker M."/>
        </authorList>
    </citation>
    <scope>NUCLEOTIDE SEQUENCE [LARGE SCALE GENOMIC DNA]</scope>
    <source>
        <strain evidence="3 4">DSM 28229</strain>
    </source>
</reference>
<proteinExistence type="predicted"/>
<evidence type="ECO:0000256" key="1">
    <source>
        <dbReference type="SAM" id="SignalP"/>
    </source>
</evidence>
<feature type="domain" description="Putative beta-lactamase-inhibitor-like PepSY-like" evidence="2">
    <location>
        <begin position="177"/>
        <end position="224"/>
    </location>
</feature>
<accession>A0A315ZDN9</accession>
<evidence type="ECO:0000259" key="2">
    <source>
        <dbReference type="Pfam" id="PF11396"/>
    </source>
</evidence>
<dbReference type="Proteomes" id="UP000245535">
    <property type="component" value="Unassembled WGS sequence"/>
</dbReference>
<dbReference type="PROSITE" id="PS51257">
    <property type="entry name" value="PROKAR_LIPOPROTEIN"/>
    <property type="match status" value="1"/>
</dbReference>
<name>A0A315ZDN9_SEDFL</name>
<dbReference type="OrthoDB" id="1121502at2"/>
<gene>
    <name evidence="3" type="ORF">BC781_102400</name>
</gene>
<sequence>MFTKISSLVLSAAMVFITMGCSDDSENNSIPNPVTPPNSLAEQTFNEMFEGATNVEWSTKNNFSVVSFKPAATNLQNSSAWFDEDGEWYMTEYETDEESLPTAVKDAFEASEWAIAPWEVDEVEKVERLGVETIYIIEVENEATDTEVEIRYSEEGVLLDSKVDSSDDDDDNNDDLLPTTLPAAIQKYIDTYHSEAIIIDRETEDDQIEIDIMEDGVNKELLFDILTNEWISTKAELTSLPTEIQEALSVQYEGYVVDDEDIDYLSTATETYYIVEIENEETDSELTLKIDVLDEEIKFTEIED</sequence>
<evidence type="ECO:0000313" key="4">
    <source>
        <dbReference type="Proteomes" id="UP000245535"/>
    </source>
</evidence>
<dbReference type="RefSeq" id="WP_158281433.1">
    <property type="nucleotide sequence ID" value="NZ_QGDO01000002.1"/>
</dbReference>
<dbReference type="InterPro" id="IPR021533">
    <property type="entry name" value="PepSY-like"/>
</dbReference>
<dbReference type="Pfam" id="PF11396">
    <property type="entry name" value="PepSY_like"/>
    <property type="match status" value="2"/>
</dbReference>
<keyword evidence="4" id="KW-1185">Reference proteome</keyword>
<dbReference type="SUPFAM" id="SSF160574">
    <property type="entry name" value="BT0923-like"/>
    <property type="match status" value="2"/>
</dbReference>
<dbReference type="Gene3D" id="3.10.450.360">
    <property type="match status" value="2"/>
</dbReference>
<keyword evidence="1" id="KW-0732">Signal</keyword>
<organism evidence="3 4">
    <name type="scientific">Sediminitomix flava</name>
    <dbReference type="NCBI Taxonomy" id="379075"/>
    <lineage>
        <taxon>Bacteria</taxon>
        <taxon>Pseudomonadati</taxon>
        <taxon>Bacteroidota</taxon>
        <taxon>Cytophagia</taxon>
        <taxon>Cytophagales</taxon>
        <taxon>Flammeovirgaceae</taxon>
        <taxon>Sediminitomix</taxon>
    </lineage>
</organism>
<feature type="signal peptide" evidence="1">
    <location>
        <begin position="1"/>
        <end position="22"/>
    </location>
</feature>
<comment type="caution">
    <text evidence="3">The sequence shown here is derived from an EMBL/GenBank/DDBJ whole genome shotgun (WGS) entry which is preliminary data.</text>
</comment>
<dbReference type="AlphaFoldDB" id="A0A315ZDN9"/>
<feature type="domain" description="Putative beta-lactamase-inhibitor-like PepSY-like" evidence="2">
    <location>
        <begin position="76"/>
        <end position="159"/>
    </location>
</feature>